<accession>B9RMM6</accession>
<dbReference type="OrthoDB" id="814840at2759"/>
<reference evidence="3" key="1">
    <citation type="journal article" date="2010" name="Nat. Biotechnol.">
        <title>Draft genome sequence of the oilseed species Ricinus communis.</title>
        <authorList>
            <person name="Chan A.P."/>
            <person name="Crabtree J."/>
            <person name="Zhao Q."/>
            <person name="Lorenzi H."/>
            <person name="Orvis J."/>
            <person name="Puiu D."/>
            <person name="Melake-Berhan A."/>
            <person name="Jones K.M."/>
            <person name="Redman J."/>
            <person name="Chen G."/>
            <person name="Cahoon E.B."/>
            <person name="Gedil M."/>
            <person name="Stanke M."/>
            <person name="Haas B.J."/>
            <person name="Wortman J.R."/>
            <person name="Fraser-Liggett C.M."/>
            <person name="Ravel J."/>
            <person name="Rabinowicz P.D."/>
        </authorList>
    </citation>
    <scope>NUCLEOTIDE SEQUENCE [LARGE SCALE GENOMIC DNA]</scope>
    <source>
        <strain evidence="3">cv. Hale</strain>
    </source>
</reference>
<name>B9RMM6_RICCO</name>
<dbReference type="FunCoup" id="B9RMM6">
    <property type="interactions" value="105"/>
</dbReference>
<evidence type="ECO:0000313" key="3">
    <source>
        <dbReference type="Proteomes" id="UP000008311"/>
    </source>
</evidence>
<evidence type="ECO:0000259" key="1">
    <source>
        <dbReference type="PROSITE" id="PS50181"/>
    </source>
</evidence>
<gene>
    <name evidence="2" type="ORF">RCOM_1081880</name>
</gene>
<dbReference type="InParanoid" id="B9RMM6"/>
<keyword evidence="3" id="KW-1185">Reference proteome</keyword>
<dbReference type="Pfam" id="PF23310">
    <property type="entry name" value="TPR_27"/>
    <property type="match status" value="1"/>
</dbReference>
<evidence type="ECO:0000313" key="2">
    <source>
        <dbReference type="EMBL" id="EEF47549.1"/>
    </source>
</evidence>
<dbReference type="KEGG" id="rcu:8278454"/>
<proteinExistence type="predicted"/>
<organism evidence="2 3">
    <name type="scientific">Ricinus communis</name>
    <name type="common">Castor bean</name>
    <dbReference type="NCBI Taxonomy" id="3988"/>
    <lineage>
        <taxon>Eukaryota</taxon>
        <taxon>Viridiplantae</taxon>
        <taxon>Streptophyta</taxon>
        <taxon>Embryophyta</taxon>
        <taxon>Tracheophyta</taxon>
        <taxon>Spermatophyta</taxon>
        <taxon>Magnoliopsida</taxon>
        <taxon>eudicotyledons</taxon>
        <taxon>Gunneridae</taxon>
        <taxon>Pentapetalae</taxon>
        <taxon>rosids</taxon>
        <taxon>fabids</taxon>
        <taxon>Malpighiales</taxon>
        <taxon>Euphorbiaceae</taxon>
        <taxon>Acalyphoideae</taxon>
        <taxon>Acalypheae</taxon>
        <taxon>Ricinus</taxon>
    </lineage>
</organism>
<dbReference type="Proteomes" id="UP000008311">
    <property type="component" value="Unassembled WGS sequence"/>
</dbReference>
<dbReference type="PANTHER" id="PTHR33784:SF10">
    <property type="entry name" value="F-BOX PROTEIN"/>
    <property type="match status" value="1"/>
</dbReference>
<dbReference type="AlphaFoldDB" id="B9RMM6"/>
<dbReference type="InterPro" id="IPR040338">
    <property type="entry name" value="At1g67623-like"/>
</dbReference>
<dbReference type="InterPro" id="IPR036047">
    <property type="entry name" value="F-box-like_dom_sf"/>
</dbReference>
<dbReference type="STRING" id="3988.B9RMM6"/>
<dbReference type="InterPro" id="IPR001810">
    <property type="entry name" value="F-box_dom"/>
</dbReference>
<dbReference type="EMBL" id="EQ973789">
    <property type="protein sequence ID" value="EEF47549.1"/>
    <property type="molecule type" value="Genomic_DNA"/>
</dbReference>
<dbReference type="PANTHER" id="PTHR33784">
    <property type="entry name" value="OS05G0482100 PROTEIN"/>
    <property type="match status" value="1"/>
</dbReference>
<dbReference type="eggNOG" id="KOG0851">
    <property type="taxonomic scope" value="Eukaryota"/>
</dbReference>
<dbReference type="SUPFAM" id="SSF81383">
    <property type="entry name" value="F-box domain"/>
    <property type="match status" value="1"/>
</dbReference>
<dbReference type="InterPro" id="IPR057136">
    <property type="entry name" value="At2g35280_TPR_dom"/>
</dbReference>
<protein>
    <recommendedName>
        <fullName evidence="1">F-box domain-containing protein</fullName>
    </recommendedName>
</protein>
<dbReference type="PROSITE" id="PS50181">
    <property type="entry name" value="FBOX"/>
    <property type="match status" value="1"/>
</dbReference>
<feature type="domain" description="F-box" evidence="1">
    <location>
        <begin position="19"/>
        <end position="68"/>
    </location>
</feature>
<sequence length="182" mass="20681">MAVQKPKNGIAKCRRKPNSNRLSCMPRELLTEILARVASESFTDFFNAKTTCKEFLEAASDDYIFKHASIDCFPVIPWKITDDASTFLDKCKKSENPESLFRQGMIDYFSTTLEKNSGLDYLKRATNKGHRVATYVYGIILACYDGELRQKGLKLLAKLVESKSSLIVNECREKDCWRDVGA</sequence>